<proteinExistence type="predicted"/>
<reference evidence="1 2" key="1">
    <citation type="journal article" date="2016" name="Int. J. Syst. Evol. Microbiol.">
        <title>Descriptions of Anaerotaenia torta gen. nov., sp. nov. and Anaerocolumna cellulosilytica gen. nov., sp. nov. isolated from a methanogenic reactor of cattle waste.</title>
        <authorList>
            <person name="Uek A."/>
            <person name="Ohtaki Y."/>
            <person name="Kaku N."/>
            <person name="Ueki K."/>
        </authorList>
    </citation>
    <scope>NUCLEOTIDE SEQUENCE [LARGE SCALE GENOMIC DNA]</scope>
    <source>
        <strain evidence="1 2">SN021</strain>
    </source>
</reference>
<evidence type="ECO:0000313" key="1">
    <source>
        <dbReference type="EMBL" id="BCJ92831.1"/>
    </source>
</evidence>
<dbReference type="AlphaFoldDB" id="A0A6S6R0R8"/>
<dbReference type="RefSeq" id="WP_184094655.1">
    <property type="nucleotide sequence ID" value="NZ_AP023367.1"/>
</dbReference>
<dbReference type="EMBL" id="AP023367">
    <property type="protein sequence ID" value="BCJ92831.1"/>
    <property type="molecule type" value="Genomic_DNA"/>
</dbReference>
<accession>A0A6S6R0R8</accession>
<protein>
    <submittedName>
        <fullName evidence="1">Uncharacterized protein</fullName>
    </submittedName>
</protein>
<dbReference type="KEGG" id="acel:acsn021_04000"/>
<keyword evidence="2" id="KW-1185">Reference proteome</keyword>
<dbReference type="Proteomes" id="UP000515561">
    <property type="component" value="Chromosome"/>
</dbReference>
<organism evidence="1 2">
    <name type="scientific">Anaerocolumna cellulosilytica</name>
    <dbReference type="NCBI Taxonomy" id="433286"/>
    <lineage>
        <taxon>Bacteria</taxon>
        <taxon>Bacillati</taxon>
        <taxon>Bacillota</taxon>
        <taxon>Clostridia</taxon>
        <taxon>Lachnospirales</taxon>
        <taxon>Lachnospiraceae</taxon>
        <taxon>Anaerocolumna</taxon>
    </lineage>
</organism>
<name>A0A6S6R0R8_9FIRM</name>
<sequence length="109" mass="12170">MKKELKSKIESVCGAVNQIFDNKTAKKLILDFATAVAEAPNEELAQEVVDMVINSVNQVLDKSKPILKIMPGRLHMSEEVLKYATDQEVLQLQEICKNINERVKGTTNA</sequence>
<gene>
    <name evidence="1" type="ORF">acsn021_04000</name>
</gene>
<evidence type="ECO:0000313" key="2">
    <source>
        <dbReference type="Proteomes" id="UP000515561"/>
    </source>
</evidence>